<dbReference type="EMBL" id="CP031038">
    <property type="protein sequence ID" value="QDZ21418.1"/>
    <property type="molecule type" value="Genomic_DNA"/>
</dbReference>
<keyword evidence="5" id="KW-1185">Reference proteome</keyword>
<dbReference type="Proteomes" id="UP000316726">
    <property type="component" value="Chromosome 5"/>
</dbReference>
<dbReference type="Pfam" id="PF07282">
    <property type="entry name" value="Cas12f1-like_TNB"/>
    <property type="match status" value="1"/>
</dbReference>
<reference evidence="4 5" key="1">
    <citation type="submission" date="2018-07" db="EMBL/GenBank/DDBJ databases">
        <title>The complete nuclear genome of the prasinophyte Chloropicon primus (CCMP1205).</title>
        <authorList>
            <person name="Pombert J.-F."/>
            <person name="Otis C."/>
            <person name="Turmel M."/>
            <person name="Lemieux C."/>
        </authorList>
    </citation>
    <scope>NUCLEOTIDE SEQUENCE [LARGE SCALE GENOMIC DNA]</scope>
    <source>
        <strain evidence="4 5">CCMP1205</strain>
    </source>
</reference>
<evidence type="ECO:0000256" key="2">
    <source>
        <dbReference type="SAM" id="MobiDB-lite"/>
    </source>
</evidence>
<organism evidence="4 5">
    <name type="scientific">Chloropicon primus</name>
    <dbReference type="NCBI Taxonomy" id="1764295"/>
    <lineage>
        <taxon>Eukaryota</taxon>
        <taxon>Viridiplantae</taxon>
        <taxon>Chlorophyta</taxon>
        <taxon>Chloropicophyceae</taxon>
        <taxon>Chloropicales</taxon>
        <taxon>Chloropicaceae</taxon>
        <taxon>Chloropicon</taxon>
    </lineage>
</organism>
<evidence type="ECO:0000313" key="5">
    <source>
        <dbReference type="Proteomes" id="UP000316726"/>
    </source>
</evidence>
<name>A0A5B8MLB5_9CHLO</name>
<protein>
    <recommendedName>
        <fullName evidence="3">Cas12f1-like TNB domain-containing protein</fullName>
    </recommendedName>
</protein>
<gene>
    <name evidence="4" type="ORF">A3770_05p39360</name>
</gene>
<feature type="region of interest" description="Disordered" evidence="2">
    <location>
        <begin position="501"/>
        <end position="523"/>
    </location>
</feature>
<keyword evidence="1" id="KW-0238">DNA-binding</keyword>
<sequence>MVTELNQLRAEREGGPVADIQLLKRVWRCVPAMDRVSIGHYLRTVSHTPNSREPTSQEPTSQEWRLLQASMAALVQAATAAETSLRLRLPSRALLSHVITEAALVLRTNWSNFLKYGTFNHMKQYLRAKYQLNKSEAAALRAALLSESQPRRPDLVQHYHNELALVQGFGVADFMHGTDNVLDPAEQERNMVVFRYMMLKTVEASDLPIKRFTLVPVCRVQYPMINVSRSCLKLWGYDGGRGWEKIFTKKVNNIAKKGHTNGRTKAFARHFRTDGLSVVVVVEEVILARPDNNYIGQGERCATKPSQFDPRNTVGVDPGRIFVVYANILERGRKRTFSLHLSAYRDRCGFTKRNILAHQWLSRAPNNLQQRLNDRAISLKLTSVDRLQAAIGTRLTFLSNAIDFLGQRRWRRKGLETFGRKQRTMEFIASKLFPTASHIVFYGAANFPSGIRGRPPGPCIGLKRFLVTKTTPGRFFFVDEYNTSKMCAACSQKNISTALRRVHKSDRSRGNGPPSKKGRPQYGVLSCPKCSMEVPRDDNGSDNILAIASAFLHAQNWSVPREIWPPALRRPL</sequence>
<evidence type="ECO:0000313" key="4">
    <source>
        <dbReference type="EMBL" id="QDZ21418.1"/>
    </source>
</evidence>
<dbReference type="GO" id="GO:0003677">
    <property type="term" value="F:DNA binding"/>
    <property type="evidence" value="ECO:0007669"/>
    <property type="project" value="UniProtKB-KW"/>
</dbReference>
<evidence type="ECO:0000259" key="3">
    <source>
        <dbReference type="Pfam" id="PF07282"/>
    </source>
</evidence>
<dbReference type="AlphaFoldDB" id="A0A5B8MLB5"/>
<dbReference type="InterPro" id="IPR010095">
    <property type="entry name" value="Cas12f1-like_TNB"/>
</dbReference>
<feature type="domain" description="Cas12f1-like TNB" evidence="3">
    <location>
        <begin position="474"/>
        <end position="544"/>
    </location>
</feature>
<evidence type="ECO:0000256" key="1">
    <source>
        <dbReference type="ARBA" id="ARBA00023125"/>
    </source>
</evidence>
<accession>A0A5B8MLB5</accession>
<proteinExistence type="predicted"/>